<name>A0A9W9DWL6_9AGAR</name>
<evidence type="ECO:0000313" key="3">
    <source>
        <dbReference type="Proteomes" id="UP001150238"/>
    </source>
</evidence>
<protein>
    <submittedName>
        <fullName evidence="2">Uncharacterized protein</fullName>
    </submittedName>
</protein>
<evidence type="ECO:0000313" key="2">
    <source>
        <dbReference type="EMBL" id="KAJ4488871.1"/>
    </source>
</evidence>
<feature type="compositionally biased region" description="Polar residues" evidence="1">
    <location>
        <begin position="19"/>
        <end position="28"/>
    </location>
</feature>
<evidence type="ECO:0000256" key="1">
    <source>
        <dbReference type="SAM" id="MobiDB-lite"/>
    </source>
</evidence>
<feature type="region of interest" description="Disordered" evidence="1">
    <location>
        <begin position="1"/>
        <end position="37"/>
    </location>
</feature>
<reference evidence="2" key="1">
    <citation type="submission" date="2022-08" db="EMBL/GenBank/DDBJ databases">
        <authorList>
            <consortium name="DOE Joint Genome Institute"/>
            <person name="Min B."/>
            <person name="Riley R."/>
            <person name="Sierra-Patev S."/>
            <person name="Naranjo-Ortiz M."/>
            <person name="Looney B."/>
            <person name="Konkel Z."/>
            <person name="Slot J.C."/>
            <person name="Sakamoto Y."/>
            <person name="Steenwyk J.L."/>
            <person name="Rokas A."/>
            <person name="Carro J."/>
            <person name="Camarero S."/>
            <person name="Ferreira P."/>
            <person name="Molpeceres G."/>
            <person name="Ruiz-Duenas F.J."/>
            <person name="Serrano A."/>
            <person name="Henrissat B."/>
            <person name="Drula E."/>
            <person name="Hughes K.W."/>
            <person name="Mata J.L."/>
            <person name="Ishikawa N.K."/>
            <person name="Vargas-Isla R."/>
            <person name="Ushijima S."/>
            <person name="Smith C.A."/>
            <person name="Ahrendt S."/>
            <person name="Andreopoulos W."/>
            <person name="He G."/>
            <person name="Labutti K."/>
            <person name="Lipzen A."/>
            <person name="Ng V."/>
            <person name="Sandor L."/>
            <person name="Barry K."/>
            <person name="Martinez A.T."/>
            <person name="Xiao Y."/>
            <person name="Gibbons J.G."/>
            <person name="Terashima K."/>
            <person name="Hibbett D.S."/>
            <person name="Grigoriev I.V."/>
        </authorList>
    </citation>
    <scope>NUCLEOTIDE SEQUENCE</scope>
    <source>
        <strain evidence="2">Sp2 HRB7682 ss15</strain>
    </source>
</reference>
<accession>A0A9W9DWL6</accession>
<dbReference type="Proteomes" id="UP001150238">
    <property type="component" value="Unassembled WGS sequence"/>
</dbReference>
<organism evidence="2 3">
    <name type="scientific">Lentinula lateritia</name>
    <dbReference type="NCBI Taxonomy" id="40482"/>
    <lineage>
        <taxon>Eukaryota</taxon>
        <taxon>Fungi</taxon>
        <taxon>Dikarya</taxon>
        <taxon>Basidiomycota</taxon>
        <taxon>Agaricomycotina</taxon>
        <taxon>Agaricomycetes</taxon>
        <taxon>Agaricomycetidae</taxon>
        <taxon>Agaricales</taxon>
        <taxon>Marasmiineae</taxon>
        <taxon>Omphalotaceae</taxon>
        <taxon>Lentinula</taxon>
    </lineage>
</organism>
<sequence>MSTPTLSLATSSPCAPEPQLNNHFQPESSGLMRLSPLPMNRRPIEKKKAQTLACNFCRIRKVSKLATV</sequence>
<comment type="caution">
    <text evidence="2">The sequence shown here is derived from an EMBL/GenBank/DDBJ whole genome shotgun (WGS) entry which is preliminary data.</text>
</comment>
<proteinExistence type="predicted"/>
<dbReference type="EMBL" id="JANVFS010000008">
    <property type="protein sequence ID" value="KAJ4488871.1"/>
    <property type="molecule type" value="Genomic_DNA"/>
</dbReference>
<feature type="compositionally biased region" description="Low complexity" evidence="1">
    <location>
        <begin position="1"/>
        <end position="13"/>
    </location>
</feature>
<reference evidence="2" key="2">
    <citation type="journal article" date="2023" name="Proc. Natl. Acad. Sci. U.S.A.">
        <title>A global phylogenomic analysis of the shiitake genus Lentinula.</title>
        <authorList>
            <person name="Sierra-Patev S."/>
            <person name="Min B."/>
            <person name="Naranjo-Ortiz M."/>
            <person name="Looney B."/>
            <person name="Konkel Z."/>
            <person name="Slot J.C."/>
            <person name="Sakamoto Y."/>
            <person name="Steenwyk J.L."/>
            <person name="Rokas A."/>
            <person name="Carro J."/>
            <person name="Camarero S."/>
            <person name="Ferreira P."/>
            <person name="Molpeceres G."/>
            <person name="Ruiz-Duenas F.J."/>
            <person name="Serrano A."/>
            <person name="Henrissat B."/>
            <person name="Drula E."/>
            <person name="Hughes K.W."/>
            <person name="Mata J.L."/>
            <person name="Ishikawa N.K."/>
            <person name="Vargas-Isla R."/>
            <person name="Ushijima S."/>
            <person name="Smith C.A."/>
            <person name="Donoghue J."/>
            <person name="Ahrendt S."/>
            <person name="Andreopoulos W."/>
            <person name="He G."/>
            <person name="LaButti K."/>
            <person name="Lipzen A."/>
            <person name="Ng V."/>
            <person name="Riley R."/>
            <person name="Sandor L."/>
            <person name="Barry K."/>
            <person name="Martinez A.T."/>
            <person name="Xiao Y."/>
            <person name="Gibbons J.G."/>
            <person name="Terashima K."/>
            <person name="Grigoriev I.V."/>
            <person name="Hibbett D."/>
        </authorList>
    </citation>
    <scope>NUCLEOTIDE SEQUENCE</scope>
    <source>
        <strain evidence="2">Sp2 HRB7682 ss15</strain>
    </source>
</reference>
<gene>
    <name evidence="2" type="ORF">C8J55DRAFT_506417</name>
</gene>
<dbReference type="AlphaFoldDB" id="A0A9W9DWL6"/>